<gene>
    <name evidence="4" type="ORF">KME25_07025</name>
</gene>
<evidence type="ECO:0000313" key="5">
    <source>
        <dbReference type="Proteomes" id="UP000753908"/>
    </source>
</evidence>
<evidence type="ECO:0000256" key="1">
    <source>
        <dbReference type="SAM" id="Coils"/>
    </source>
</evidence>
<dbReference type="EMBL" id="JAHHIF010000007">
    <property type="protein sequence ID" value="MBW4544177.1"/>
    <property type="molecule type" value="Genomic_DNA"/>
</dbReference>
<keyword evidence="1" id="KW-0175">Coiled coil</keyword>
<comment type="caution">
    <text evidence="4">The sequence shown here is derived from an EMBL/GenBank/DDBJ whole genome shotgun (WGS) entry which is preliminary data.</text>
</comment>
<dbReference type="Proteomes" id="UP000753908">
    <property type="component" value="Unassembled WGS sequence"/>
</dbReference>
<organism evidence="4 5">
    <name type="scientific">Symplocastrum torsivum CPER-KK1</name>
    <dbReference type="NCBI Taxonomy" id="450513"/>
    <lineage>
        <taxon>Bacteria</taxon>
        <taxon>Bacillati</taxon>
        <taxon>Cyanobacteriota</taxon>
        <taxon>Cyanophyceae</taxon>
        <taxon>Oscillatoriophycideae</taxon>
        <taxon>Oscillatoriales</taxon>
        <taxon>Microcoleaceae</taxon>
        <taxon>Symplocastrum</taxon>
    </lineage>
</organism>
<protein>
    <submittedName>
        <fullName evidence="4">DUF262 domain-containing protein</fullName>
    </submittedName>
</protein>
<accession>A0A951PIL1</accession>
<feature type="coiled-coil region" evidence="1">
    <location>
        <begin position="326"/>
        <end position="353"/>
    </location>
</feature>
<feature type="region of interest" description="Disordered" evidence="2">
    <location>
        <begin position="1"/>
        <end position="20"/>
    </location>
</feature>
<dbReference type="PANTHER" id="PTHR39639:SF1">
    <property type="entry name" value="DUF262 DOMAIN-CONTAINING PROTEIN"/>
    <property type="match status" value="1"/>
</dbReference>
<dbReference type="PANTHER" id="PTHR39639">
    <property type="entry name" value="CHROMOSOME 16, WHOLE GENOME SHOTGUN SEQUENCE"/>
    <property type="match status" value="1"/>
</dbReference>
<proteinExistence type="predicted"/>
<reference evidence="4" key="2">
    <citation type="journal article" date="2022" name="Microbiol. Resour. Announc.">
        <title>Metagenome Sequencing to Explore Phylogenomics of Terrestrial Cyanobacteria.</title>
        <authorList>
            <person name="Ward R.D."/>
            <person name="Stajich J.E."/>
            <person name="Johansen J.R."/>
            <person name="Huntemann M."/>
            <person name="Clum A."/>
            <person name="Foster B."/>
            <person name="Foster B."/>
            <person name="Roux S."/>
            <person name="Palaniappan K."/>
            <person name="Varghese N."/>
            <person name="Mukherjee S."/>
            <person name="Reddy T.B.K."/>
            <person name="Daum C."/>
            <person name="Copeland A."/>
            <person name="Chen I.A."/>
            <person name="Ivanova N.N."/>
            <person name="Kyrpides N.C."/>
            <person name="Shapiro N."/>
            <person name="Eloe-Fadrosh E.A."/>
            <person name="Pietrasiak N."/>
        </authorList>
    </citation>
    <scope>NUCLEOTIDE SEQUENCE</scope>
    <source>
        <strain evidence="4">CPER-KK1</strain>
    </source>
</reference>
<reference evidence="4" key="1">
    <citation type="submission" date="2021-05" db="EMBL/GenBank/DDBJ databases">
        <authorList>
            <person name="Pietrasiak N."/>
            <person name="Ward R."/>
            <person name="Stajich J.E."/>
            <person name="Kurbessoian T."/>
        </authorList>
    </citation>
    <scope>NUCLEOTIDE SEQUENCE</scope>
    <source>
        <strain evidence="4">CPER-KK1</strain>
    </source>
</reference>
<evidence type="ECO:0000313" key="4">
    <source>
        <dbReference type="EMBL" id="MBW4544177.1"/>
    </source>
</evidence>
<dbReference type="AlphaFoldDB" id="A0A951PIL1"/>
<name>A0A951PIL1_9CYAN</name>
<evidence type="ECO:0000259" key="3">
    <source>
        <dbReference type="Pfam" id="PF03235"/>
    </source>
</evidence>
<dbReference type="Pfam" id="PF03235">
    <property type="entry name" value="GmrSD_N"/>
    <property type="match status" value="1"/>
</dbReference>
<dbReference type="InterPro" id="IPR004919">
    <property type="entry name" value="GmrSD_N"/>
</dbReference>
<sequence length="385" mass="44606">MTELKNPNAEFLDDDTDLNEGTWFDSEEEDIEPEEEGITEPFDPTKIRVDTRQMTVDLLLSRIQHDELDIAPGFQRREGIWTNDAKSRLIESILIRIPLPAFYIDATDDDKWLVIDGIQRLTALKQFIIDKQLTLSGLQSLIQLEGKTYDELPRHYQRRILETPLIVILLEKGTSPEVKFTIFKRINTSALPLSSQEIRHALNQGPATNLLAKLADSDEFKKATSNSISNKRMVDRECILRVLAFMIHPDPEQKQQKFDEFLNERMSDINRMSTQQIELLEKEFSQLMVAAFEIFEEDGFRKPSQPNEAKYPVNKALFEAWSVNLYKLSEEELKILKDRKDDLKQKIIDLTNEGKFDNPVYRSTGSIKTALRRFSDIEQLIKAVL</sequence>
<evidence type="ECO:0000256" key="2">
    <source>
        <dbReference type="SAM" id="MobiDB-lite"/>
    </source>
</evidence>
<feature type="domain" description="GmrSD restriction endonucleases N-terminal" evidence="3">
    <location>
        <begin position="66"/>
        <end position="202"/>
    </location>
</feature>